<gene>
    <name evidence="2" type="primary">rgpB</name>
    <name evidence="2" type="ORF">OENOO_63034</name>
</gene>
<accession>A0NKF0</accession>
<sequence length="311" mass="36339">MKLIKKVAILMSTYNGEKYISCQLDSVINQKNDSNFELTIYIRDDGSTDSTLKIIKEYARKYPRKIIYLNSKENLGPKKSFFHLMNCVDSDFYFFCDQDDYWLDNKVDSALIQLDSIKKIPALYYGSMIQADRNLKKLGVVNKKNYPENFVSSLNETLASGLTIAFNSSLMDIFREKYNKLSCNNIIMHDSWMYLLASAFGKVIFDSAPHVLYRQHSSNVVGTTGNNLFKKIFKIREIFNKFYKNGLFKKQANELLKNYGECLSKEKRNAINIFLSSNRQLKEVFWILKKIKIKNRLLAFLILISIFFKKY</sequence>
<dbReference type="Gene3D" id="3.90.550.10">
    <property type="entry name" value="Spore Coat Polysaccharide Biosynthesis Protein SpsA, Chain A"/>
    <property type="match status" value="1"/>
</dbReference>
<dbReference type="Proteomes" id="UP000003346">
    <property type="component" value="Unassembled WGS sequence"/>
</dbReference>
<dbReference type="PANTHER" id="PTHR22916:SF3">
    <property type="entry name" value="UDP-GLCNAC:BETAGAL BETA-1,3-N-ACETYLGLUCOSAMINYLTRANSFERASE-LIKE PROTEIN 1"/>
    <property type="match status" value="1"/>
</dbReference>
<name>A0NKF0_OENOE</name>
<reference evidence="2 3" key="1">
    <citation type="submission" date="2006-11" db="EMBL/GenBank/DDBJ databases">
        <authorList>
            <consortium name="Laboratoire de Microbiologie (Universite Bourgogne)"/>
            <consortium name="GENOME Express"/>
            <consortium name="UMR Oenologie Ampelologie (Universite Bordeaux 2)"/>
            <person name="Guzzo J."/>
        </authorList>
    </citation>
    <scope>NUCLEOTIDE SEQUENCE [LARGE SCALE GENOMIC DNA]</scope>
    <source>
        <strain evidence="2 3">ATCC BAA-1163</strain>
    </source>
</reference>
<feature type="domain" description="Glycosyltransferase 2-like" evidence="1">
    <location>
        <begin position="9"/>
        <end position="111"/>
    </location>
</feature>
<organism evidence="2 3">
    <name type="scientific">Oenococcus oeni ATCC BAA-1163</name>
    <dbReference type="NCBI Taxonomy" id="379360"/>
    <lineage>
        <taxon>Bacteria</taxon>
        <taxon>Bacillati</taxon>
        <taxon>Bacillota</taxon>
        <taxon>Bacilli</taxon>
        <taxon>Lactobacillales</taxon>
        <taxon>Lactobacillaceae</taxon>
        <taxon>Oenococcus</taxon>
    </lineage>
</organism>
<protein>
    <submittedName>
        <fullName evidence="2">Rhamnosyltransferase</fullName>
    </submittedName>
</protein>
<keyword evidence="2" id="KW-0808">Transferase</keyword>
<dbReference type="InterPro" id="IPR029044">
    <property type="entry name" value="Nucleotide-diphossugar_trans"/>
</dbReference>
<dbReference type="AlphaFoldDB" id="A0NKF0"/>
<comment type="caution">
    <text evidence="2">The sequence shown here is derived from an EMBL/GenBank/DDBJ whole genome shotgun (WGS) entry which is preliminary data.</text>
</comment>
<evidence type="ECO:0000259" key="1">
    <source>
        <dbReference type="Pfam" id="PF00535"/>
    </source>
</evidence>
<dbReference type="PANTHER" id="PTHR22916">
    <property type="entry name" value="GLYCOSYLTRANSFERASE"/>
    <property type="match status" value="1"/>
</dbReference>
<proteinExistence type="predicted"/>
<dbReference type="SUPFAM" id="SSF53448">
    <property type="entry name" value="Nucleotide-diphospho-sugar transferases"/>
    <property type="match status" value="1"/>
</dbReference>
<evidence type="ECO:0000313" key="3">
    <source>
        <dbReference type="Proteomes" id="UP000003346"/>
    </source>
</evidence>
<dbReference type="Pfam" id="PF00535">
    <property type="entry name" value="Glycos_transf_2"/>
    <property type="match status" value="1"/>
</dbReference>
<dbReference type="EMBL" id="AAUV01000058">
    <property type="protein sequence ID" value="EAV39003.1"/>
    <property type="molecule type" value="Genomic_DNA"/>
</dbReference>
<dbReference type="InterPro" id="IPR001173">
    <property type="entry name" value="Glyco_trans_2-like"/>
</dbReference>
<dbReference type="HOGENOM" id="CLU_025996_2_1_9"/>
<dbReference type="GO" id="GO:0016758">
    <property type="term" value="F:hexosyltransferase activity"/>
    <property type="evidence" value="ECO:0007669"/>
    <property type="project" value="UniProtKB-ARBA"/>
</dbReference>
<dbReference type="CDD" id="cd04196">
    <property type="entry name" value="GT_2_like_d"/>
    <property type="match status" value="1"/>
</dbReference>
<evidence type="ECO:0000313" key="2">
    <source>
        <dbReference type="EMBL" id="EAV39003.1"/>
    </source>
</evidence>